<dbReference type="AlphaFoldDB" id="A0A9P4U247"/>
<name>A0A9P4U247_9PEZI</name>
<dbReference type="Proteomes" id="UP000800235">
    <property type="component" value="Unassembled WGS sequence"/>
</dbReference>
<dbReference type="OrthoDB" id="5405781at2759"/>
<protein>
    <recommendedName>
        <fullName evidence="2">Acyltransferase 3 domain-containing protein</fullName>
    </recommendedName>
</protein>
<dbReference type="PANTHER" id="PTHR23028">
    <property type="entry name" value="ACETYLTRANSFERASE"/>
    <property type="match status" value="1"/>
</dbReference>
<feature type="transmembrane region" description="Helical" evidence="1">
    <location>
        <begin position="390"/>
        <end position="411"/>
    </location>
</feature>
<feature type="transmembrane region" description="Helical" evidence="1">
    <location>
        <begin position="184"/>
        <end position="204"/>
    </location>
</feature>
<keyword evidence="4" id="KW-1185">Reference proteome</keyword>
<dbReference type="PANTHER" id="PTHR23028:SF128">
    <property type="entry name" value="ACYLTRANSFERASE 3 DOMAIN-CONTAINING PROTEIN"/>
    <property type="match status" value="1"/>
</dbReference>
<keyword evidence="1" id="KW-0812">Transmembrane</keyword>
<evidence type="ECO:0000259" key="2">
    <source>
        <dbReference type="Pfam" id="PF01757"/>
    </source>
</evidence>
<dbReference type="InterPro" id="IPR050879">
    <property type="entry name" value="Acyltransferase_3"/>
</dbReference>
<accession>A0A9P4U247</accession>
<keyword evidence="1" id="KW-0472">Membrane</keyword>
<dbReference type="Pfam" id="PF01757">
    <property type="entry name" value="Acyl_transf_3"/>
    <property type="match status" value="1"/>
</dbReference>
<organism evidence="3 4">
    <name type="scientific">Tothia fuscella</name>
    <dbReference type="NCBI Taxonomy" id="1048955"/>
    <lineage>
        <taxon>Eukaryota</taxon>
        <taxon>Fungi</taxon>
        <taxon>Dikarya</taxon>
        <taxon>Ascomycota</taxon>
        <taxon>Pezizomycotina</taxon>
        <taxon>Dothideomycetes</taxon>
        <taxon>Pleosporomycetidae</taxon>
        <taxon>Venturiales</taxon>
        <taxon>Cylindrosympodiaceae</taxon>
        <taxon>Tothia</taxon>
    </lineage>
</organism>
<gene>
    <name evidence="3" type="ORF">EJ08DRAFT_495241</name>
</gene>
<evidence type="ECO:0000256" key="1">
    <source>
        <dbReference type="SAM" id="Phobius"/>
    </source>
</evidence>
<dbReference type="InterPro" id="IPR002656">
    <property type="entry name" value="Acyl_transf_3_dom"/>
</dbReference>
<feature type="transmembrane region" description="Helical" evidence="1">
    <location>
        <begin position="113"/>
        <end position="135"/>
    </location>
</feature>
<feature type="transmembrane region" description="Helical" evidence="1">
    <location>
        <begin position="305"/>
        <end position="325"/>
    </location>
</feature>
<keyword evidence="1" id="KW-1133">Transmembrane helix</keyword>
<sequence length="469" mass="52726">MMSELKFPLVTPRDTKWADGLRGIAAVFVVSSHLTLGYAPHLKQPSRDEHTSPAFYNLPFVRVFSEGVPWVTIFLLLTGFVNALKPIKQARAGRVDSALQGLASSCFRRISRLVLPCTVASFFSWIIAECGGYNLGTMVENSWMNGTSPSPSGSVLGAVRTLLRAIYDTWVVANNGLDRNQWTMLWFLRGSMALYVTLLGTVRATPKYRMIIHSGLFLYSWTTCDTMVGLPIYGGALLAELSMEPIIVKFSTNKSILNRLIPYSVLLLGWYFCSYPKDHPEWQPWSNALWHAGMKIFPAGGEIHSLWPFVGILLVISAVVLSGPLQRFLSHPVFLWLGTQSFPIYLIHGPLLRSFLNWMLFAFTPPIWYQKIDENRTAVVIFPRRPIPPLWKFLLCLPIFYAVLMALAHIWTLKIEPKCASVSKWLEDTICGVREELIYSQISLEEARRSGEQPGGILEISPTGSLLPT</sequence>
<feature type="transmembrane region" description="Helical" evidence="1">
    <location>
        <begin position="67"/>
        <end position="84"/>
    </location>
</feature>
<proteinExistence type="predicted"/>
<dbReference type="EMBL" id="MU007017">
    <property type="protein sequence ID" value="KAF2434181.1"/>
    <property type="molecule type" value="Genomic_DNA"/>
</dbReference>
<feature type="domain" description="Acyltransferase 3" evidence="2">
    <location>
        <begin position="16"/>
        <end position="402"/>
    </location>
</feature>
<feature type="transmembrane region" description="Helical" evidence="1">
    <location>
        <begin position="21"/>
        <end position="39"/>
    </location>
</feature>
<evidence type="ECO:0000313" key="4">
    <source>
        <dbReference type="Proteomes" id="UP000800235"/>
    </source>
</evidence>
<dbReference type="GO" id="GO:0016747">
    <property type="term" value="F:acyltransferase activity, transferring groups other than amino-acyl groups"/>
    <property type="evidence" value="ECO:0007669"/>
    <property type="project" value="InterPro"/>
</dbReference>
<feature type="transmembrane region" description="Helical" evidence="1">
    <location>
        <begin position="216"/>
        <end position="236"/>
    </location>
</feature>
<comment type="caution">
    <text evidence="3">The sequence shown here is derived from an EMBL/GenBank/DDBJ whole genome shotgun (WGS) entry which is preliminary data.</text>
</comment>
<reference evidence="3" key="1">
    <citation type="journal article" date="2020" name="Stud. Mycol.">
        <title>101 Dothideomycetes genomes: a test case for predicting lifestyles and emergence of pathogens.</title>
        <authorList>
            <person name="Haridas S."/>
            <person name="Albert R."/>
            <person name="Binder M."/>
            <person name="Bloem J."/>
            <person name="Labutti K."/>
            <person name="Salamov A."/>
            <person name="Andreopoulos B."/>
            <person name="Baker S."/>
            <person name="Barry K."/>
            <person name="Bills G."/>
            <person name="Bluhm B."/>
            <person name="Cannon C."/>
            <person name="Castanera R."/>
            <person name="Culley D."/>
            <person name="Daum C."/>
            <person name="Ezra D."/>
            <person name="Gonzalez J."/>
            <person name="Henrissat B."/>
            <person name="Kuo A."/>
            <person name="Liang C."/>
            <person name="Lipzen A."/>
            <person name="Lutzoni F."/>
            <person name="Magnuson J."/>
            <person name="Mondo S."/>
            <person name="Nolan M."/>
            <person name="Ohm R."/>
            <person name="Pangilinan J."/>
            <person name="Park H.-J."/>
            <person name="Ramirez L."/>
            <person name="Alfaro M."/>
            <person name="Sun H."/>
            <person name="Tritt A."/>
            <person name="Yoshinaga Y."/>
            <person name="Zwiers L.-H."/>
            <person name="Turgeon B."/>
            <person name="Goodwin S."/>
            <person name="Spatafora J."/>
            <person name="Crous P."/>
            <person name="Grigoriev I."/>
        </authorList>
    </citation>
    <scope>NUCLEOTIDE SEQUENCE</scope>
    <source>
        <strain evidence="3">CBS 130266</strain>
    </source>
</reference>
<evidence type="ECO:0000313" key="3">
    <source>
        <dbReference type="EMBL" id="KAF2434181.1"/>
    </source>
</evidence>